<organism evidence="2 3">
    <name type="scientific">Drouetiella hepatica Uher 2000/2452</name>
    <dbReference type="NCBI Taxonomy" id="904376"/>
    <lineage>
        <taxon>Bacteria</taxon>
        <taxon>Bacillati</taxon>
        <taxon>Cyanobacteriota</taxon>
        <taxon>Cyanophyceae</taxon>
        <taxon>Oculatellales</taxon>
        <taxon>Oculatellaceae</taxon>
        <taxon>Drouetiella</taxon>
    </lineage>
</organism>
<dbReference type="PANTHER" id="PTHR43679:SF2">
    <property type="entry name" value="OCTANOYL-[GCVH]:PROTEIN N-OCTANOYLTRANSFERASE"/>
    <property type="match status" value="1"/>
</dbReference>
<sequence length="237" mass="26566">MAIDRWLLDQYCQGCIPPTLRFYTWSPIALSLGYHQRKYPAFWQALTWNQQPIDLVRRPTGGRAVLHQGDLSYAIVTSGIDSGIAGSRMQTYRYLCEFLIRGWRSLGVELRYGEAGRGYIHNPDCFGTATAADLVMPNGAKLIGSAQLYRKTQGQSAVLQHGSIRLNPDPDLFRQVFETPMEGMPLEQGWDAEKAMEVTIATSVTSAETWFGIQLVPQPLSEIEWQAILALENLDLA</sequence>
<keyword evidence="2" id="KW-0436">Ligase</keyword>
<evidence type="ECO:0000259" key="1">
    <source>
        <dbReference type="PROSITE" id="PS51733"/>
    </source>
</evidence>
<accession>A0A951QEJ9</accession>
<dbReference type="InterPro" id="IPR050664">
    <property type="entry name" value="Octanoyltrans_LipM/LipL"/>
</dbReference>
<dbReference type="Gene3D" id="3.30.930.10">
    <property type="entry name" value="Bira Bifunctional Protein, Domain 2"/>
    <property type="match status" value="1"/>
</dbReference>
<name>A0A951QEJ9_9CYAN</name>
<reference evidence="2" key="1">
    <citation type="submission" date="2021-05" db="EMBL/GenBank/DDBJ databases">
        <authorList>
            <person name="Pietrasiak N."/>
            <person name="Ward R."/>
            <person name="Stajich J.E."/>
            <person name="Kurbessoian T."/>
        </authorList>
    </citation>
    <scope>NUCLEOTIDE SEQUENCE</scope>
    <source>
        <strain evidence="2">UHER 2000/2452</strain>
    </source>
</reference>
<evidence type="ECO:0000313" key="3">
    <source>
        <dbReference type="Proteomes" id="UP000757435"/>
    </source>
</evidence>
<dbReference type="EMBL" id="JAHHHD010000033">
    <property type="protein sequence ID" value="MBW4661288.1"/>
    <property type="molecule type" value="Genomic_DNA"/>
</dbReference>
<dbReference type="SUPFAM" id="SSF55681">
    <property type="entry name" value="Class II aaRS and biotin synthetases"/>
    <property type="match status" value="1"/>
</dbReference>
<dbReference type="Proteomes" id="UP000757435">
    <property type="component" value="Unassembled WGS sequence"/>
</dbReference>
<dbReference type="InterPro" id="IPR045864">
    <property type="entry name" value="aa-tRNA-synth_II/BPL/LPL"/>
</dbReference>
<gene>
    <name evidence="2" type="ORF">KME15_21655</name>
</gene>
<dbReference type="InterPro" id="IPR004143">
    <property type="entry name" value="BPL_LPL_catalytic"/>
</dbReference>
<feature type="domain" description="BPL/LPL catalytic" evidence="1">
    <location>
        <begin position="14"/>
        <end position="215"/>
    </location>
</feature>
<comment type="caution">
    <text evidence="2">The sequence shown here is derived from an EMBL/GenBank/DDBJ whole genome shotgun (WGS) entry which is preliminary data.</text>
</comment>
<reference evidence="2" key="2">
    <citation type="journal article" date="2022" name="Microbiol. Resour. Announc.">
        <title>Metagenome Sequencing to Explore Phylogenomics of Terrestrial Cyanobacteria.</title>
        <authorList>
            <person name="Ward R.D."/>
            <person name="Stajich J.E."/>
            <person name="Johansen J.R."/>
            <person name="Huntemann M."/>
            <person name="Clum A."/>
            <person name="Foster B."/>
            <person name="Foster B."/>
            <person name="Roux S."/>
            <person name="Palaniappan K."/>
            <person name="Varghese N."/>
            <person name="Mukherjee S."/>
            <person name="Reddy T.B.K."/>
            <person name="Daum C."/>
            <person name="Copeland A."/>
            <person name="Chen I.A."/>
            <person name="Ivanova N.N."/>
            <person name="Kyrpides N.C."/>
            <person name="Shapiro N."/>
            <person name="Eloe-Fadrosh E.A."/>
            <person name="Pietrasiak N."/>
        </authorList>
    </citation>
    <scope>NUCLEOTIDE SEQUENCE</scope>
    <source>
        <strain evidence="2">UHER 2000/2452</strain>
    </source>
</reference>
<dbReference type="AlphaFoldDB" id="A0A951QEJ9"/>
<evidence type="ECO:0000313" key="2">
    <source>
        <dbReference type="EMBL" id="MBW4661288.1"/>
    </source>
</evidence>
<protein>
    <submittedName>
        <fullName evidence="2">Lipoate--protein ligase family protein</fullName>
    </submittedName>
</protein>
<proteinExistence type="predicted"/>
<dbReference type="PROSITE" id="PS51733">
    <property type="entry name" value="BPL_LPL_CATALYTIC"/>
    <property type="match status" value="1"/>
</dbReference>
<dbReference type="GO" id="GO:0016874">
    <property type="term" value="F:ligase activity"/>
    <property type="evidence" value="ECO:0007669"/>
    <property type="project" value="UniProtKB-KW"/>
</dbReference>
<dbReference type="PANTHER" id="PTHR43679">
    <property type="entry name" value="OCTANOYLTRANSFERASE LIPM-RELATED"/>
    <property type="match status" value="1"/>
</dbReference>
<dbReference type="Pfam" id="PF21948">
    <property type="entry name" value="LplA-B_cat"/>
    <property type="match status" value="1"/>
</dbReference>